<evidence type="ECO:0000256" key="5">
    <source>
        <dbReference type="ARBA" id="ARBA00023136"/>
    </source>
</evidence>
<evidence type="ECO:0000313" key="9">
    <source>
        <dbReference type="EMBL" id="KFM66868.1"/>
    </source>
</evidence>
<feature type="transmembrane region" description="Helical" evidence="7">
    <location>
        <begin position="128"/>
        <end position="148"/>
    </location>
</feature>
<feature type="transmembrane region" description="Helical" evidence="7">
    <location>
        <begin position="91"/>
        <end position="108"/>
    </location>
</feature>
<dbReference type="OrthoDB" id="1735926at2759"/>
<feature type="transmembrane region" description="Helical" evidence="7">
    <location>
        <begin position="35"/>
        <end position="53"/>
    </location>
</feature>
<evidence type="ECO:0000313" key="10">
    <source>
        <dbReference type="Proteomes" id="UP000054359"/>
    </source>
</evidence>
<keyword evidence="10" id="KW-1185">Reference proteome</keyword>
<proteinExistence type="predicted"/>
<dbReference type="InterPro" id="IPR011531">
    <property type="entry name" value="HCO3_transpt-like_TM_dom"/>
</dbReference>
<dbReference type="PANTHER" id="PTHR11453">
    <property type="entry name" value="ANION EXCHANGE PROTEIN"/>
    <property type="match status" value="1"/>
</dbReference>
<evidence type="ECO:0000256" key="1">
    <source>
        <dbReference type="ARBA" id="ARBA00004141"/>
    </source>
</evidence>
<dbReference type="Pfam" id="PF00955">
    <property type="entry name" value="HCO3_cotransp"/>
    <property type="match status" value="2"/>
</dbReference>
<dbReference type="GO" id="GO:0005452">
    <property type="term" value="F:solute:inorganic anion antiporter activity"/>
    <property type="evidence" value="ECO:0007669"/>
    <property type="project" value="InterPro"/>
</dbReference>
<dbReference type="GO" id="GO:0006820">
    <property type="term" value="P:monoatomic anion transport"/>
    <property type="evidence" value="ECO:0007669"/>
    <property type="project" value="InterPro"/>
</dbReference>
<evidence type="ECO:0000256" key="7">
    <source>
        <dbReference type="SAM" id="Phobius"/>
    </source>
</evidence>
<dbReference type="OMA" id="FESINFM"/>
<keyword evidence="2" id="KW-0406">Ion transport</keyword>
<evidence type="ECO:0000259" key="8">
    <source>
        <dbReference type="Pfam" id="PF00955"/>
    </source>
</evidence>
<keyword evidence="2" id="KW-0039">Anion exchange</keyword>
<feature type="transmembrane region" description="Helical" evidence="7">
    <location>
        <begin position="6"/>
        <end position="28"/>
    </location>
</feature>
<dbReference type="GO" id="GO:0005886">
    <property type="term" value="C:plasma membrane"/>
    <property type="evidence" value="ECO:0007669"/>
    <property type="project" value="TreeGrafter"/>
</dbReference>
<feature type="domain" description="Bicarbonate transporter-like transmembrane" evidence="8">
    <location>
        <begin position="78"/>
        <end position="196"/>
    </location>
</feature>
<keyword evidence="4 7" id="KW-1133">Transmembrane helix</keyword>
<comment type="catalytic activity">
    <reaction evidence="6">
        <text>hydrogencarbonate(in) + chloride(out) = hydrogencarbonate(out) + chloride(in)</text>
        <dbReference type="Rhea" id="RHEA:72363"/>
        <dbReference type="ChEBI" id="CHEBI:17544"/>
        <dbReference type="ChEBI" id="CHEBI:17996"/>
    </reaction>
</comment>
<dbReference type="STRING" id="407821.A0A087TP29"/>
<evidence type="ECO:0000256" key="4">
    <source>
        <dbReference type="ARBA" id="ARBA00022989"/>
    </source>
</evidence>
<dbReference type="PRINTS" id="PR01231">
    <property type="entry name" value="HCO3TRNSPORT"/>
</dbReference>
<dbReference type="InterPro" id="IPR003020">
    <property type="entry name" value="HCO3_transpt_euk"/>
</dbReference>
<dbReference type="GO" id="GO:0051453">
    <property type="term" value="P:regulation of intracellular pH"/>
    <property type="evidence" value="ECO:0007669"/>
    <property type="project" value="TreeGrafter"/>
</dbReference>
<dbReference type="Proteomes" id="UP000054359">
    <property type="component" value="Unassembled WGS sequence"/>
</dbReference>
<gene>
    <name evidence="9" type="ORF">X975_23151</name>
</gene>
<keyword evidence="3 7" id="KW-0812">Transmembrane</keyword>
<feature type="non-terminal residue" evidence="9">
    <location>
        <position position="196"/>
    </location>
</feature>
<dbReference type="GO" id="GO:0015701">
    <property type="term" value="P:bicarbonate transport"/>
    <property type="evidence" value="ECO:0007669"/>
    <property type="project" value="TreeGrafter"/>
</dbReference>
<evidence type="ECO:0000256" key="3">
    <source>
        <dbReference type="ARBA" id="ARBA00022692"/>
    </source>
</evidence>
<protein>
    <submittedName>
        <fullName evidence="9">Anion exchange protein 3</fullName>
    </submittedName>
</protein>
<dbReference type="InterPro" id="IPR001717">
    <property type="entry name" value="Anion_exchange"/>
</dbReference>
<evidence type="ECO:0000256" key="6">
    <source>
        <dbReference type="ARBA" id="ARBA00049347"/>
    </source>
</evidence>
<sequence length="196" mass="21724">MRAWIGIWTAVIATIVVAAEGSALVKFFSRFVQEIFATIISLLFIVESFTKLYKIFLENPLQQYYCNVSSLNVTDNETSVLLSDTPQPNTALLSAILMIGTFYIALFLRHFRNSKFLGRSARRALGDFGVPIGIVIMVLVDYLIPNTYTQKLSVPEGLSPSTERSWFVYPVPVSVGEAAVASVGGLLIFILLFIET</sequence>
<evidence type="ECO:0000256" key="2">
    <source>
        <dbReference type="ARBA" id="ARBA00022681"/>
    </source>
</evidence>
<keyword evidence="5 7" id="KW-0472">Membrane</keyword>
<organism evidence="9 10">
    <name type="scientific">Stegodyphus mimosarum</name>
    <name type="common">African social velvet spider</name>
    <dbReference type="NCBI Taxonomy" id="407821"/>
    <lineage>
        <taxon>Eukaryota</taxon>
        <taxon>Metazoa</taxon>
        <taxon>Ecdysozoa</taxon>
        <taxon>Arthropoda</taxon>
        <taxon>Chelicerata</taxon>
        <taxon>Arachnida</taxon>
        <taxon>Araneae</taxon>
        <taxon>Araneomorphae</taxon>
        <taxon>Entelegynae</taxon>
        <taxon>Eresoidea</taxon>
        <taxon>Eresidae</taxon>
        <taxon>Stegodyphus</taxon>
    </lineage>
</organism>
<reference evidence="9 10" key="1">
    <citation type="submission" date="2013-11" db="EMBL/GenBank/DDBJ databases">
        <title>Genome sequencing of Stegodyphus mimosarum.</title>
        <authorList>
            <person name="Bechsgaard J."/>
        </authorList>
    </citation>
    <scope>NUCLEOTIDE SEQUENCE [LARGE SCALE GENOMIC DNA]</scope>
</reference>
<feature type="transmembrane region" description="Helical" evidence="7">
    <location>
        <begin position="168"/>
        <end position="194"/>
    </location>
</feature>
<feature type="domain" description="Bicarbonate transporter-like transmembrane" evidence="8">
    <location>
        <begin position="1"/>
        <end position="72"/>
    </location>
</feature>
<keyword evidence="2" id="KW-0813">Transport</keyword>
<dbReference type="PANTHER" id="PTHR11453:SF47">
    <property type="entry name" value="ANION EXCHANGE PROTEIN"/>
    <property type="match status" value="1"/>
</dbReference>
<accession>A0A087TP29</accession>
<name>A0A087TP29_STEMI</name>
<dbReference type="AlphaFoldDB" id="A0A087TP29"/>
<dbReference type="EMBL" id="KK116117">
    <property type="protein sequence ID" value="KFM66868.1"/>
    <property type="molecule type" value="Genomic_DNA"/>
</dbReference>
<dbReference type="PRINTS" id="PR00165">
    <property type="entry name" value="ANIONEXCHNGR"/>
</dbReference>
<comment type="subcellular location">
    <subcellularLocation>
        <location evidence="1">Membrane</location>
        <topology evidence="1">Multi-pass membrane protein</topology>
    </subcellularLocation>
</comment>